<dbReference type="Proteomes" id="UP000813824">
    <property type="component" value="Unassembled WGS sequence"/>
</dbReference>
<evidence type="ECO:0000313" key="3">
    <source>
        <dbReference type="EMBL" id="KAH8099449.1"/>
    </source>
</evidence>
<dbReference type="InterPro" id="IPR013087">
    <property type="entry name" value="Znf_C2H2_type"/>
</dbReference>
<reference evidence="3" key="1">
    <citation type="journal article" date="2021" name="New Phytol.">
        <title>Evolutionary innovations through gain and loss of genes in the ectomycorrhizal Boletales.</title>
        <authorList>
            <person name="Wu G."/>
            <person name="Miyauchi S."/>
            <person name="Morin E."/>
            <person name="Kuo A."/>
            <person name="Drula E."/>
            <person name="Varga T."/>
            <person name="Kohler A."/>
            <person name="Feng B."/>
            <person name="Cao Y."/>
            <person name="Lipzen A."/>
            <person name="Daum C."/>
            <person name="Hundley H."/>
            <person name="Pangilinan J."/>
            <person name="Johnson J."/>
            <person name="Barry K."/>
            <person name="LaButti K."/>
            <person name="Ng V."/>
            <person name="Ahrendt S."/>
            <person name="Min B."/>
            <person name="Choi I.G."/>
            <person name="Park H."/>
            <person name="Plett J.M."/>
            <person name="Magnuson J."/>
            <person name="Spatafora J.W."/>
            <person name="Nagy L.G."/>
            <person name="Henrissat B."/>
            <person name="Grigoriev I.V."/>
            <person name="Yang Z.L."/>
            <person name="Xu J."/>
            <person name="Martin F.M."/>
        </authorList>
    </citation>
    <scope>NUCLEOTIDE SEQUENCE</scope>
    <source>
        <strain evidence="3">KKN 215</strain>
    </source>
</reference>
<proteinExistence type="predicted"/>
<evidence type="ECO:0000256" key="1">
    <source>
        <dbReference type="SAM" id="MobiDB-lite"/>
    </source>
</evidence>
<gene>
    <name evidence="3" type="ORF">BXZ70DRAFT_301602</name>
</gene>
<feature type="region of interest" description="Disordered" evidence="1">
    <location>
        <begin position="108"/>
        <end position="132"/>
    </location>
</feature>
<keyword evidence="4" id="KW-1185">Reference proteome</keyword>
<sequence length="400" mass="45239">MAATAPPPLIYQILSSQLCSCLSMPDTFPRALNPPQKQVRYDCNCEGVTSRSEHYLAVHQLRTKVTFPDKPTLEIHIQRDHQTKQFHCPRCNISYIVAANLRTHTLRGHCPGRLPPPRSQLQPEPSAPVKTEQLLPRRRRRHGLNRTQRALARSRYAKSSVKDIAEFLGCQTREVHKAHENACGDILSEDPLYLNGRKGDIINVDSDDDMEVEEPVAPMQGDDNQGGLEVGCQPPSIRTEFVQRALHRSKPKLQVEDCDPEVSVSNARHGQAVEYVGARQYTKNKTVPAAVRQMPPPPVEVVPSTSQVHAQRVRSARKEAAQCFVGEFLRKLDKRCDQHLELFYASGITTEEDLRGLARTGDKYLEEIRKEFMRQGMSLYEWVKVKEGLDRLASGRIDTV</sequence>
<dbReference type="OrthoDB" id="2803774at2759"/>
<feature type="domain" description="C2H2-type" evidence="2">
    <location>
        <begin position="88"/>
        <end position="109"/>
    </location>
</feature>
<evidence type="ECO:0000259" key="2">
    <source>
        <dbReference type="PROSITE" id="PS00028"/>
    </source>
</evidence>
<dbReference type="AlphaFoldDB" id="A0A8K0XNR0"/>
<protein>
    <recommendedName>
        <fullName evidence="2">C2H2-type domain-containing protein</fullName>
    </recommendedName>
</protein>
<dbReference type="PROSITE" id="PS00028">
    <property type="entry name" value="ZINC_FINGER_C2H2_1"/>
    <property type="match status" value="1"/>
</dbReference>
<accession>A0A8K0XNR0</accession>
<organism evidence="3 4">
    <name type="scientific">Cristinia sonorae</name>
    <dbReference type="NCBI Taxonomy" id="1940300"/>
    <lineage>
        <taxon>Eukaryota</taxon>
        <taxon>Fungi</taxon>
        <taxon>Dikarya</taxon>
        <taxon>Basidiomycota</taxon>
        <taxon>Agaricomycotina</taxon>
        <taxon>Agaricomycetes</taxon>
        <taxon>Agaricomycetidae</taxon>
        <taxon>Agaricales</taxon>
        <taxon>Pleurotineae</taxon>
        <taxon>Stephanosporaceae</taxon>
        <taxon>Cristinia</taxon>
    </lineage>
</organism>
<comment type="caution">
    <text evidence="3">The sequence shown here is derived from an EMBL/GenBank/DDBJ whole genome shotgun (WGS) entry which is preliminary data.</text>
</comment>
<dbReference type="EMBL" id="JAEVFJ010000020">
    <property type="protein sequence ID" value="KAH8099449.1"/>
    <property type="molecule type" value="Genomic_DNA"/>
</dbReference>
<name>A0A8K0XNR0_9AGAR</name>
<evidence type="ECO:0000313" key="4">
    <source>
        <dbReference type="Proteomes" id="UP000813824"/>
    </source>
</evidence>